<feature type="transmembrane region" description="Helical" evidence="1">
    <location>
        <begin position="79"/>
        <end position="97"/>
    </location>
</feature>
<dbReference type="InParanoid" id="A0A0D2HZL5"/>
<reference evidence="2 3" key="1">
    <citation type="submission" date="2013-11" db="EMBL/GenBank/DDBJ databases">
        <title>Metagenomic analysis of a methanogenic consortium involved in long chain n-alkane degradation.</title>
        <authorList>
            <person name="Davidova I.A."/>
            <person name="Callaghan A.V."/>
            <person name="Wawrik B."/>
            <person name="Pruitt S."/>
            <person name="Marks C."/>
            <person name="Duncan K.E."/>
            <person name="Suflita J.M."/>
        </authorList>
    </citation>
    <scope>NUCLEOTIDE SEQUENCE [LARGE SCALE GENOMIC DNA]</scope>
    <source>
        <strain evidence="2 3">SPR</strain>
    </source>
</reference>
<keyword evidence="1" id="KW-1133">Transmembrane helix</keyword>
<evidence type="ECO:0000313" key="2">
    <source>
        <dbReference type="EMBL" id="KIX15723.1"/>
    </source>
</evidence>
<dbReference type="RefSeq" id="WP_052514766.1">
    <property type="nucleotide sequence ID" value="NZ_AZAC01000002.1"/>
</dbReference>
<name>A0A0D2HZL5_9BACT</name>
<sequence>MDIPAQNPFFAMFEMYHSQVQFFPYLGFGLGFAVIALFFGSYHQRSRISLLILAFLWAWNGLVLFTYEAAGLSPVLYSLQGLLFPIQALLLIHAACAKKPPDFGIGYGLSGKAGLALMFTAIFIYPIVGNITGHTFPAAPVFPEPCPLTIFTFGYLLSTRTLIRPVLIFIPFLWSLTGMIAVLKLGVMADSIELITGISCTVAILLKNRKIANTARPA</sequence>
<dbReference type="OrthoDB" id="581693at2"/>
<dbReference type="EMBL" id="AZAC01000002">
    <property type="protein sequence ID" value="KIX15723.1"/>
    <property type="molecule type" value="Genomic_DNA"/>
</dbReference>
<accession>A0A0D2HZL5</accession>
<dbReference type="AlphaFoldDB" id="A0A0D2HZL5"/>
<keyword evidence="3" id="KW-1185">Reference proteome</keyword>
<protein>
    <submittedName>
        <fullName evidence="2">Uncharacterized protein</fullName>
    </submittedName>
</protein>
<comment type="caution">
    <text evidence="2">The sequence shown here is derived from an EMBL/GenBank/DDBJ whole genome shotgun (WGS) entry which is preliminary data.</text>
</comment>
<dbReference type="Pfam" id="PF19540">
    <property type="entry name" value="DUF6064"/>
    <property type="match status" value="1"/>
</dbReference>
<evidence type="ECO:0000256" key="1">
    <source>
        <dbReference type="SAM" id="Phobius"/>
    </source>
</evidence>
<proteinExistence type="predicted"/>
<dbReference type="Proteomes" id="UP000032233">
    <property type="component" value="Unassembled WGS sequence"/>
</dbReference>
<organism evidence="2 3">
    <name type="scientific">Dethiosulfatarculus sandiegensis</name>
    <dbReference type="NCBI Taxonomy" id="1429043"/>
    <lineage>
        <taxon>Bacteria</taxon>
        <taxon>Pseudomonadati</taxon>
        <taxon>Thermodesulfobacteriota</taxon>
        <taxon>Desulfarculia</taxon>
        <taxon>Desulfarculales</taxon>
        <taxon>Desulfarculaceae</taxon>
        <taxon>Dethiosulfatarculus</taxon>
    </lineage>
</organism>
<dbReference type="InterPro" id="IPR045708">
    <property type="entry name" value="DUF6064"/>
</dbReference>
<evidence type="ECO:0000313" key="3">
    <source>
        <dbReference type="Proteomes" id="UP000032233"/>
    </source>
</evidence>
<feature type="transmembrane region" description="Helical" evidence="1">
    <location>
        <begin position="162"/>
        <end position="183"/>
    </location>
</feature>
<feature type="transmembrane region" description="Helical" evidence="1">
    <location>
        <begin position="109"/>
        <end position="128"/>
    </location>
</feature>
<feature type="transmembrane region" description="Helical" evidence="1">
    <location>
        <begin position="48"/>
        <end position="67"/>
    </location>
</feature>
<keyword evidence="1" id="KW-0812">Transmembrane</keyword>
<gene>
    <name evidence="2" type="ORF">X474_02750</name>
</gene>
<keyword evidence="1" id="KW-0472">Membrane</keyword>
<feature type="transmembrane region" description="Helical" evidence="1">
    <location>
        <begin position="22"/>
        <end position="41"/>
    </location>
</feature>